<keyword evidence="2" id="KW-1185">Reference proteome</keyword>
<reference evidence="1 2" key="1">
    <citation type="submission" date="2019-08" db="EMBL/GenBank/DDBJ databases">
        <title>Deep-cultivation of Planctomycetes and their phenomic and genomic characterization uncovers novel biology.</title>
        <authorList>
            <person name="Wiegand S."/>
            <person name="Jogler M."/>
            <person name="Boedeker C."/>
            <person name="Pinto D."/>
            <person name="Vollmers J."/>
            <person name="Rivas-Marin E."/>
            <person name="Kohn T."/>
            <person name="Peeters S.H."/>
            <person name="Heuer A."/>
            <person name="Rast P."/>
            <person name="Oberbeckmann S."/>
            <person name="Bunk B."/>
            <person name="Jeske O."/>
            <person name="Meyerdierks A."/>
            <person name="Storesund J.E."/>
            <person name="Kallscheuer N."/>
            <person name="Luecker S."/>
            <person name="Lage O.M."/>
            <person name="Pohl T."/>
            <person name="Merkel B.J."/>
            <person name="Hornburger P."/>
            <person name="Mueller R.-W."/>
            <person name="Bruemmer F."/>
            <person name="Labrenz M."/>
            <person name="Spormann A.M."/>
            <person name="Op den Camp H."/>
            <person name="Overmann J."/>
            <person name="Amann R."/>
            <person name="Jetten M.S.M."/>
            <person name="Mascher T."/>
            <person name="Medema M.H."/>
            <person name="Devos D.P."/>
            <person name="Kaster A.-K."/>
            <person name="Ovreas L."/>
            <person name="Rohde M."/>
            <person name="Galperin M.Y."/>
            <person name="Jogler C."/>
        </authorList>
    </citation>
    <scope>NUCLEOTIDE SEQUENCE [LARGE SCALE GENOMIC DNA]</scope>
    <source>
        <strain evidence="1 2">DSM 8797</strain>
    </source>
</reference>
<name>A0ABX5YIC6_9PLAN</name>
<protein>
    <submittedName>
        <fullName evidence="1">Uncharacterized protein</fullName>
    </submittedName>
</protein>
<evidence type="ECO:0000313" key="1">
    <source>
        <dbReference type="EMBL" id="QEG15385.1"/>
    </source>
</evidence>
<accession>A0ABX5YIC6</accession>
<dbReference type="Proteomes" id="UP000322887">
    <property type="component" value="Chromosome"/>
</dbReference>
<evidence type="ECO:0000313" key="2">
    <source>
        <dbReference type="Proteomes" id="UP000322887"/>
    </source>
</evidence>
<organism evidence="1 2">
    <name type="scientific">Gimesia maris</name>
    <dbReference type="NCBI Taxonomy" id="122"/>
    <lineage>
        <taxon>Bacteria</taxon>
        <taxon>Pseudomonadati</taxon>
        <taxon>Planctomycetota</taxon>
        <taxon>Planctomycetia</taxon>
        <taxon>Planctomycetales</taxon>
        <taxon>Planctomycetaceae</taxon>
        <taxon>Gimesia</taxon>
    </lineage>
</organism>
<gene>
    <name evidence="1" type="ORF">GmarT_12250</name>
</gene>
<sequence>MPFVKKDSHFAQKIYTDNSVHNQHAFRLQRSGS</sequence>
<dbReference type="EMBL" id="CP042910">
    <property type="protein sequence ID" value="QEG15385.1"/>
    <property type="molecule type" value="Genomic_DNA"/>
</dbReference>
<proteinExistence type="predicted"/>